<feature type="transmembrane region" description="Helical" evidence="1">
    <location>
        <begin position="175"/>
        <end position="193"/>
    </location>
</feature>
<keyword evidence="1" id="KW-0812">Transmembrane</keyword>
<dbReference type="PANTHER" id="PTHR39430">
    <property type="entry name" value="MEMBRANE-ASSOCIATED PROTEASE-RELATED"/>
    <property type="match status" value="1"/>
</dbReference>
<feature type="domain" description="CAAX prenyl protease 2/Lysostaphin resistance protein A-like" evidence="2">
    <location>
        <begin position="113"/>
        <end position="210"/>
    </location>
</feature>
<feature type="transmembrane region" description="Helical" evidence="1">
    <location>
        <begin position="78"/>
        <end position="98"/>
    </location>
</feature>
<dbReference type="GO" id="GO:0008237">
    <property type="term" value="F:metallopeptidase activity"/>
    <property type="evidence" value="ECO:0007669"/>
    <property type="project" value="UniProtKB-KW"/>
</dbReference>
<sequence length="281" mass="31611">MMPIKYSSSKRYAWLTVALYFTVVIGISWIASRVEVLDSIFVYFGTALLLSYLLLRREGLTLWSLGIKPSKSKDYRQFFSGIALGMIALAGTAGLTIWLNHGKLVFTGFPGPFFLLTLIFMHFVSSFVQEFTYRGYPFQRLLQSYGPWIAQICITLPFAIMHIKLNAPIDMKSFLITWLTTGLGSILYGLCYLKTGKLFLSIGVHMGWNLAQSIIPRSPQNSEGVLFKLVTDTKAYNPVHVLWPYLMISVLLIVLISRSPLNNKPANQNQIQEAAGSHPGR</sequence>
<dbReference type="EMBL" id="JAJNEC010000001">
    <property type="protein sequence ID" value="MCD2421133.1"/>
    <property type="molecule type" value="Genomic_DNA"/>
</dbReference>
<keyword evidence="3" id="KW-0378">Hydrolase</keyword>
<feature type="transmembrane region" description="Helical" evidence="1">
    <location>
        <begin position="198"/>
        <end position="215"/>
    </location>
</feature>
<dbReference type="InterPro" id="IPR003675">
    <property type="entry name" value="Rce1/LyrA-like_dom"/>
</dbReference>
<evidence type="ECO:0000256" key="1">
    <source>
        <dbReference type="SAM" id="Phobius"/>
    </source>
</evidence>
<keyword evidence="1" id="KW-0472">Membrane</keyword>
<keyword evidence="3" id="KW-0645">Protease</keyword>
<proteinExistence type="predicted"/>
<accession>A0ABS8PLL2</accession>
<dbReference type="Proteomes" id="UP001199816">
    <property type="component" value="Unassembled WGS sequence"/>
</dbReference>
<keyword evidence="1" id="KW-1133">Transmembrane helix</keyword>
<gene>
    <name evidence="3" type="ORF">LQ567_00045</name>
</gene>
<evidence type="ECO:0000313" key="4">
    <source>
        <dbReference type="Proteomes" id="UP001199816"/>
    </source>
</evidence>
<evidence type="ECO:0000313" key="3">
    <source>
        <dbReference type="EMBL" id="MCD2421133.1"/>
    </source>
</evidence>
<organism evidence="3 4">
    <name type="scientific">Niabella pedocola</name>
    <dbReference type="NCBI Taxonomy" id="1752077"/>
    <lineage>
        <taxon>Bacteria</taxon>
        <taxon>Pseudomonadati</taxon>
        <taxon>Bacteroidota</taxon>
        <taxon>Chitinophagia</taxon>
        <taxon>Chitinophagales</taxon>
        <taxon>Chitinophagaceae</taxon>
        <taxon>Niabella</taxon>
    </lineage>
</organism>
<protein>
    <submittedName>
        <fullName evidence="3">CPBP family intramembrane metalloprotease</fullName>
    </submittedName>
</protein>
<keyword evidence="4" id="KW-1185">Reference proteome</keyword>
<feature type="transmembrane region" description="Helical" evidence="1">
    <location>
        <begin position="235"/>
        <end position="256"/>
    </location>
</feature>
<name>A0ABS8PLL2_9BACT</name>
<dbReference type="Pfam" id="PF02517">
    <property type="entry name" value="Rce1-like"/>
    <property type="match status" value="1"/>
</dbReference>
<feature type="transmembrane region" description="Helical" evidence="1">
    <location>
        <begin position="104"/>
        <end position="124"/>
    </location>
</feature>
<dbReference type="RefSeq" id="WP_231001916.1">
    <property type="nucleotide sequence ID" value="NZ_JAJNEC010000001.1"/>
</dbReference>
<feature type="transmembrane region" description="Helical" evidence="1">
    <location>
        <begin position="145"/>
        <end position="163"/>
    </location>
</feature>
<comment type="caution">
    <text evidence="3">The sequence shown here is derived from an EMBL/GenBank/DDBJ whole genome shotgun (WGS) entry which is preliminary data.</text>
</comment>
<dbReference type="PANTHER" id="PTHR39430:SF1">
    <property type="entry name" value="PROTEASE"/>
    <property type="match status" value="1"/>
</dbReference>
<reference evidence="3 4" key="1">
    <citation type="submission" date="2021-11" db="EMBL/GenBank/DDBJ databases">
        <title>Genomic of Niabella pedocola.</title>
        <authorList>
            <person name="Wu T."/>
        </authorList>
    </citation>
    <scope>NUCLEOTIDE SEQUENCE [LARGE SCALE GENOMIC DNA]</scope>
    <source>
        <strain evidence="3 4">JCM 31011</strain>
    </source>
</reference>
<keyword evidence="3" id="KW-0482">Metalloprotease</keyword>
<feature type="transmembrane region" description="Helical" evidence="1">
    <location>
        <begin position="36"/>
        <end position="55"/>
    </location>
</feature>
<evidence type="ECO:0000259" key="2">
    <source>
        <dbReference type="Pfam" id="PF02517"/>
    </source>
</evidence>
<feature type="transmembrane region" description="Helical" evidence="1">
    <location>
        <begin position="12"/>
        <end position="30"/>
    </location>
</feature>